<dbReference type="EMBL" id="QGNA01000001">
    <property type="protein sequence ID" value="PWS39175.1"/>
    <property type="molecule type" value="Genomic_DNA"/>
</dbReference>
<dbReference type="SMART" id="SM00554">
    <property type="entry name" value="FAS1"/>
    <property type="match status" value="1"/>
</dbReference>
<accession>A0A317FK66</accession>
<evidence type="ECO:0000259" key="1">
    <source>
        <dbReference type="PROSITE" id="PS50213"/>
    </source>
</evidence>
<proteinExistence type="predicted"/>
<dbReference type="PANTHER" id="PTHR10900">
    <property type="entry name" value="PERIOSTIN-RELATED"/>
    <property type="match status" value="1"/>
</dbReference>
<evidence type="ECO:0000313" key="3">
    <source>
        <dbReference type="Proteomes" id="UP000245765"/>
    </source>
</evidence>
<evidence type="ECO:0000313" key="2">
    <source>
        <dbReference type="EMBL" id="PWS39175.1"/>
    </source>
</evidence>
<gene>
    <name evidence="2" type="ORF">DFH01_08045</name>
</gene>
<dbReference type="GO" id="GO:0005615">
    <property type="term" value="C:extracellular space"/>
    <property type="evidence" value="ECO:0007669"/>
    <property type="project" value="TreeGrafter"/>
</dbReference>
<organism evidence="2 3">
    <name type="scientific">Falsiroseomonas bella</name>
    <dbReference type="NCBI Taxonomy" id="2184016"/>
    <lineage>
        <taxon>Bacteria</taxon>
        <taxon>Pseudomonadati</taxon>
        <taxon>Pseudomonadota</taxon>
        <taxon>Alphaproteobacteria</taxon>
        <taxon>Acetobacterales</taxon>
        <taxon>Roseomonadaceae</taxon>
        <taxon>Falsiroseomonas</taxon>
    </lineage>
</organism>
<reference evidence="3" key="1">
    <citation type="submission" date="2018-05" db="EMBL/GenBank/DDBJ databases">
        <authorList>
            <person name="Du Z."/>
            <person name="Wang X."/>
        </authorList>
    </citation>
    <scope>NUCLEOTIDE SEQUENCE [LARGE SCALE GENOMIC DNA]</scope>
    <source>
        <strain evidence="3">CQN31</strain>
    </source>
</reference>
<keyword evidence="3" id="KW-1185">Reference proteome</keyword>
<comment type="caution">
    <text evidence="2">The sequence shown here is derived from an EMBL/GenBank/DDBJ whole genome shotgun (WGS) entry which is preliminary data.</text>
</comment>
<dbReference type="Pfam" id="PF02469">
    <property type="entry name" value="Fasciclin"/>
    <property type="match status" value="1"/>
</dbReference>
<protein>
    <recommendedName>
        <fullName evidence="1">FAS1 domain-containing protein</fullName>
    </recommendedName>
</protein>
<dbReference type="PANTHER" id="PTHR10900:SF77">
    <property type="entry name" value="FI19380P1"/>
    <property type="match status" value="1"/>
</dbReference>
<dbReference type="InterPro" id="IPR036378">
    <property type="entry name" value="FAS1_dom_sf"/>
</dbReference>
<dbReference type="InterPro" id="IPR000782">
    <property type="entry name" value="FAS1_domain"/>
</dbReference>
<dbReference type="Proteomes" id="UP000245765">
    <property type="component" value="Unassembled WGS sequence"/>
</dbReference>
<dbReference type="InterPro" id="IPR050904">
    <property type="entry name" value="Adhesion/Biosynth-related"/>
</dbReference>
<dbReference type="AlphaFoldDB" id="A0A317FK66"/>
<name>A0A317FK66_9PROT</name>
<dbReference type="Gene3D" id="2.30.180.10">
    <property type="entry name" value="FAS1 domain"/>
    <property type="match status" value="1"/>
</dbReference>
<dbReference type="SUPFAM" id="SSF82153">
    <property type="entry name" value="FAS1 domain"/>
    <property type="match status" value="1"/>
</dbReference>
<dbReference type="PROSITE" id="PS50213">
    <property type="entry name" value="FAS1"/>
    <property type="match status" value="1"/>
</dbReference>
<feature type="domain" description="FAS1" evidence="1">
    <location>
        <begin position="48"/>
        <end position="196"/>
    </location>
</feature>
<sequence length="198" mass="20547">MTSTARQTQPKVQGHTVMRSASTLAAATLGLGLAVGLVATPSPASAQQRNCVDVLAGMPDYSRFLNAMNSGHMVNTVRTMQNITIFAPNNAAIDKVPPGLVDRIFPRDPSESGRRDADPVLAPAAMGAHVIQGRFPAAALGQGVQLTTQAGNTLSFSRPQGSQNVQVSAGQNVTANVVQANIECANGVIHGIDAVLIR</sequence>